<protein>
    <recommendedName>
        <fullName evidence="3">GTPase</fullName>
    </recommendedName>
</protein>
<proteinExistence type="predicted"/>
<dbReference type="AlphaFoldDB" id="A0A6M0K4U0"/>
<name>A0A6M0K4U0_9GAMM</name>
<organism evidence="1 2">
    <name type="scientific">Thiorhodococcus minor</name>
    <dbReference type="NCBI Taxonomy" id="57489"/>
    <lineage>
        <taxon>Bacteria</taxon>
        <taxon>Pseudomonadati</taxon>
        <taxon>Pseudomonadota</taxon>
        <taxon>Gammaproteobacteria</taxon>
        <taxon>Chromatiales</taxon>
        <taxon>Chromatiaceae</taxon>
        <taxon>Thiorhodococcus</taxon>
    </lineage>
</organism>
<comment type="caution">
    <text evidence="1">The sequence shown here is derived from an EMBL/GenBank/DDBJ whole genome shotgun (WGS) entry which is preliminary data.</text>
</comment>
<evidence type="ECO:0008006" key="3">
    <source>
        <dbReference type="Google" id="ProtNLM"/>
    </source>
</evidence>
<evidence type="ECO:0000313" key="2">
    <source>
        <dbReference type="Proteomes" id="UP000483379"/>
    </source>
</evidence>
<reference evidence="1 2" key="1">
    <citation type="submission" date="2020-02" db="EMBL/GenBank/DDBJ databases">
        <title>Genome sequences of Thiorhodococcus mannitoliphagus and Thiorhodococcus minor, purple sulfur photosynthetic bacteria in the gammaproteobacterial family, Chromatiaceae.</title>
        <authorList>
            <person name="Aviles F.A."/>
            <person name="Meyer T.E."/>
            <person name="Kyndt J.A."/>
        </authorList>
    </citation>
    <scope>NUCLEOTIDE SEQUENCE [LARGE SCALE GENOMIC DNA]</scope>
    <source>
        <strain evidence="1 2">DSM 11518</strain>
    </source>
</reference>
<accession>A0A6M0K4U0</accession>
<dbReference type="Proteomes" id="UP000483379">
    <property type="component" value="Unassembled WGS sequence"/>
</dbReference>
<dbReference type="EMBL" id="JAAIJQ010000108">
    <property type="protein sequence ID" value="NEV64740.1"/>
    <property type="molecule type" value="Genomic_DNA"/>
</dbReference>
<sequence length="131" mass="14905">MMAEPRLIFVYKADSDLFSRVTDAAHKILSPKTYSCDLCMLTHGWLSERRSWSDFIRALPVRCQFLHRDQLQEDFPQLEVELPVVLLLTDAAPSVCLDATAIRGCEGLDDLMALVRARCLQPQYSRAQPHA</sequence>
<evidence type="ECO:0000313" key="1">
    <source>
        <dbReference type="EMBL" id="NEV64740.1"/>
    </source>
</evidence>
<keyword evidence="2" id="KW-1185">Reference proteome</keyword>
<gene>
    <name evidence="1" type="ORF">G3446_23200</name>
</gene>